<feature type="coiled-coil region" evidence="3">
    <location>
        <begin position="261"/>
        <end position="299"/>
    </location>
</feature>
<keyword evidence="5" id="KW-0418">Kinase</keyword>
<dbReference type="Gene3D" id="3.30.565.10">
    <property type="entry name" value="Histidine kinase-like ATPase, C-terminal domain"/>
    <property type="match status" value="1"/>
</dbReference>
<dbReference type="Gene3D" id="3.30.450.40">
    <property type="match status" value="1"/>
</dbReference>
<dbReference type="GO" id="GO:0004673">
    <property type="term" value="F:protein histidine kinase activity"/>
    <property type="evidence" value="ECO:0007669"/>
    <property type="project" value="UniProtKB-EC"/>
</dbReference>
<evidence type="ECO:0000259" key="4">
    <source>
        <dbReference type="PROSITE" id="PS50109"/>
    </source>
</evidence>
<proteinExistence type="predicted"/>
<evidence type="ECO:0000313" key="6">
    <source>
        <dbReference type="Proteomes" id="UP001139559"/>
    </source>
</evidence>
<gene>
    <name evidence="5" type="ORF">KP803_06665</name>
</gene>
<feature type="domain" description="Histidine kinase" evidence="4">
    <location>
        <begin position="308"/>
        <end position="538"/>
    </location>
</feature>
<keyword evidence="3" id="KW-0175">Coiled coil</keyword>
<protein>
    <recommendedName>
        <fullName evidence="2">histidine kinase</fullName>
        <ecNumber evidence="2">2.7.13.3</ecNumber>
    </recommendedName>
</protein>
<dbReference type="PRINTS" id="PR00344">
    <property type="entry name" value="BCTRLSENSOR"/>
</dbReference>
<dbReference type="AlphaFoldDB" id="A0A9X1XLB1"/>
<dbReference type="Pfam" id="PF02518">
    <property type="entry name" value="HATPase_c"/>
    <property type="match status" value="1"/>
</dbReference>
<organism evidence="5 6">
    <name type="scientific">Vibrio amylolyticus</name>
    <dbReference type="NCBI Taxonomy" id="2847292"/>
    <lineage>
        <taxon>Bacteria</taxon>
        <taxon>Pseudomonadati</taxon>
        <taxon>Pseudomonadota</taxon>
        <taxon>Gammaproteobacteria</taxon>
        <taxon>Vibrionales</taxon>
        <taxon>Vibrionaceae</taxon>
        <taxon>Vibrio</taxon>
    </lineage>
</organism>
<dbReference type="InterPro" id="IPR003594">
    <property type="entry name" value="HATPase_dom"/>
</dbReference>
<dbReference type="InterPro" id="IPR029016">
    <property type="entry name" value="GAF-like_dom_sf"/>
</dbReference>
<dbReference type="SUPFAM" id="SSF55874">
    <property type="entry name" value="ATPase domain of HSP90 chaperone/DNA topoisomerase II/histidine kinase"/>
    <property type="match status" value="1"/>
</dbReference>
<dbReference type="SUPFAM" id="SSF55781">
    <property type="entry name" value="GAF domain-like"/>
    <property type="match status" value="1"/>
</dbReference>
<evidence type="ECO:0000313" key="5">
    <source>
        <dbReference type="EMBL" id="MCK6262960.1"/>
    </source>
</evidence>
<evidence type="ECO:0000256" key="1">
    <source>
        <dbReference type="ARBA" id="ARBA00000085"/>
    </source>
</evidence>
<reference evidence="5" key="1">
    <citation type="submission" date="2021-11" db="EMBL/GenBank/DDBJ databases">
        <title>Vibrio ZSDE26 sp. nov. and Vibrio ZSDZ34 sp. nov., isolated from coastal seawater in Qingdao.</title>
        <authorList>
            <person name="Zhang P."/>
        </authorList>
    </citation>
    <scope>NUCLEOTIDE SEQUENCE</scope>
    <source>
        <strain evidence="5">ZSDE26</strain>
    </source>
</reference>
<keyword evidence="5" id="KW-0808">Transferase</keyword>
<dbReference type="InterPro" id="IPR036890">
    <property type="entry name" value="HATPase_C_sf"/>
</dbReference>
<dbReference type="EMBL" id="JAJHVV010000003">
    <property type="protein sequence ID" value="MCK6262960.1"/>
    <property type="molecule type" value="Genomic_DNA"/>
</dbReference>
<evidence type="ECO:0000256" key="3">
    <source>
        <dbReference type="SAM" id="Coils"/>
    </source>
</evidence>
<dbReference type="RefSeq" id="WP_248008067.1">
    <property type="nucleotide sequence ID" value="NZ_JAJHVV010000003.1"/>
</dbReference>
<dbReference type="PROSITE" id="PS50109">
    <property type="entry name" value="HIS_KIN"/>
    <property type="match status" value="1"/>
</dbReference>
<dbReference type="Gene3D" id="1.10.287.130">
    <property type="match status" value="1"/>
</dbReference>
<dbReference type="SMART" id="SM00387">
    <property type="entry name" value="HATPase_c"/>
    <property type="match status" value="1"/>
</dbReference>
<dbReference type="PANTHER" id="PTHR43065">
    <property type="entry name" value="SENSOR HISTIDINE KINASE"/>
    <property type="match status" value="1"/>
</dbReference>
<sequence length="540" mass="60724">MSVSSWAEKYCSECSTLMLLYQPELSYICKSKGLTAELSRGSLSISSFLTNLSPAQLANPDFGDFSLYLERSYCIENVYCYHLQRISSSEDQSWELFANTMSKLHEVMLRLSQAPTLDDLYQQAIIEAQQHLFIDRLAILLLDTETNEMIGTWGTDEDGNVKDENAFRGPIPDAPWVELTLASKEHVEVWDNVDLLYYNKVVGKGWNAMAAIWDGDTPIGWIACDNLIKKRPMQPWLKEILGQYGQALGHTIVRFNNLKKLKDINDNLETLVAERSSQLQEKVEQLEKAQDELVESEKLASLGGLVAGVAHEVNTPVGIGVTAASHLVEEAKEISKQYQNKTMKKSDLEGYFEYTLDSGQLIQDNLLRASDLIKSFKQLAVEQTVDSIFEVNLFELVNNIQNSFHHQFKNRPITFINHIEKTIVFRACSGKLNQIITNLVNNSLIHAFDSEIKGTIEVKASIENGGLHLCYLDTGNGVDDETLQQLFEPFFTTKRGHGGTGLGLNIVYNIVKKLDGQIESSHVKPTGLQFDIFLPTEVNE</sequence>
<keyword evidence="6" id="KW-1185">Reference proteome</keyword>
<dbReference type="PANTHER" id="PTHR43065:SF47">
    <property type="match status" value="1"/>
</dbReference>
<comment type="caution">
    <text evidence="5">The sequence shown here is derived from an EMBL/GenBank/DDBJ whole genome shotgun (WGS) entry which is preliminary data.</text>
</comment>
<dbReference type="InterPro" id="IPR005467">
    <property type="entry name" value="His_kinase_dom"/>
</dbReference>
<evidence type="ECO:0000256" key="2">
    <source>
        <dbReference type="ARBA" id="ARBA00012438"/>
    </source>
</evidence>
<dbReference type="EC" id="2.7.13.3" evidence="2"/>
<accession>A0A9X1XLB1</accession>
<dbReference type="InterPro" id="IPR004358">
    <property type="entry name" value="Sig_transdc_His_kin-like_C"/>
</dbReference>
<comment type="catalytic activity">
    <reaction evidence="1">
        <text>ATP + protein L-histidine = ADP + protein N-phospho-L-histidine.</text>
        <dbReference type="EC" id="2.7.13.3"/>
    </reaction>
</comment>
<dbReference type="Proteomes" id="UP001139559">
    <property type="component" value="Unassembled WGS sequence"/>
</dbReference>
<name>A0A9X1XLB1_9VIBR</name>